<dbReference type="Proteomes" id="UP000027337">
    <property type="component" value="Unassembled WGS sequence"/>
</dbReference>
<dbReference type="InterPro" id="IPR011020">
    <property type="entry name" value="HTTM-like"/>
</dbReference>
<feature type="transmembrane region" description="Helical" evidence="5">
    <location>
        <begin position="84"/>
        <end position="110"/>
    </location>
</feature>
<comment type="caution">
    <text evidence="7">The sequence shown here is derived from an EMBL/GenBank/DDBJ whole genome shotgun (WGS) entry which is preliminary data.</text>
</comment>
<evidence type="ECO:0000259" key="6">
    <source>
        <dbReference type="SMART" id="SM00752"/>
    </source>
</evidence>
<dbReference type="Pfam" id="PF05090">
    <property type="entry name" value="HTTM"/>
    <property type="match status" value="1"/>
</dbReference>
<dbReference type="EMBL" id="JEMU01000012">
    <property type="protein sequence ID" value="KAJ02384.1"/>
    <property type="molecule type" value="Genomic_DNA"/>
</dbReference>
<protein>
    <submittedName>
        <fullName evidence="7">Membrane protein</fullName>
    </submittedName>
</protein>
<organism evidence="7 8">
    <name type="scientific">Sulfitobacter mediterraneus</name>
    <dbReference type="NCBI Taxonomy" id="83219"/>
    <lineage>
        <taxon>Bacteria</taxon>
        <taxon>Pseudomonadati</taxon>
        <taxon>Pseudomonadota</taxon>
        <taxon>Alphaproteobacteria</taxon>
        <taxon>Rhodobacterales</taxon>
        <taxon>Roseobacteraceae</taxon>
        <taxon>Sulfitobacter</taxon>
    </lineage>
</organism>
<evidence type="ECO:0000256" key="3">
    <source>
        <dbReference type="ARBA" id="ARBA00022989"/>
    </source>
</evidence>
<keyword evidence="2 5" id="KW-0812">Transmembrane</keyword>
<comment type="subcellular location">
    <subcellularLocation>
        <location evidence="1">Endomembrane system</location>
        <topology evidence="1">Multi-pass membrane protein</topology>
    </subcellularLocation>
</comment>
<feature type="transmembrane region" description="Helical" evidence="5">
    <location>
        <begin position="208"/>
        <end position="227"/>
    </location>
</feature>
<evidence type="ECO:0000256" key="5">
    <source>
        <dbReference type="SAM" id="Phobius"/>
    </source>
</evidence>
<keyword evidence="4 5" id="KW-0472">Membrane</keyword>
<feature type="domain" description="HTTM-like" evidence="6">
    <location>
        <begin position="6"/>
        <end position="223"/>
    </location>
</feature>
<dbReference type="SMART" id="SM00752">
    <property type="entry name" value="HTTM"/>
    <property type="match status" value="1"/>
</dbReference>
<keyword evidence="8" id="KW-1185">Reference proteome</keyword>
<dbReference type="AlphaFoldDB" id="A0A061SSJ6"/>
<proteinExistence type="predicted"/>
<dbReference type="STRING" id="83219.PM02_14350"/>
<evidence type="ECO:0000256" key="2">
    <source>
        <dbReference type="ARBA" id="ARBA00022692"/>
    </source>
</evidence>
<dbReference type="InterPro" id="IPR053934">
    <property type="entry name" value="HTTM_dom"/>
</dbReference>
<dbReference type="eggNOG" id="COG0400">
    <property type="taxonomic scope" value="Bacteria"/>
</dbReference>
<feature type="transmembrane region" description="Helical" evidence="5">
    <location>
        <begin position="183"/>
        <end position="201"/>
    </location>
</feature>
<dbReference type="GO" id="GO:0012505">
    <property type="term" value="C:endomembrane system"/>
    <property type="evidence" value="ECO:0007669"/>
    <property type="project" value="UniProtKB-SubCell"/>
</dbReference>
<sequence length="230" mass="26119">MTLDTAFRATEVLIALAFLQQSAEFMLRSGVERAIFAVRIVACLALLIGAQTELALLVLVVISLWMLHRFQGPYNGGSDRMSLLILWCLTLAKWMPTLFWQEVIFGYLAFQLTLSYFISGRVKIVNPEWRSGRALRDVFAFSAYPVSENLRQLSTRPRLLWAASWAVILFEVVFPLALLNQTLLIAALCIGASFHLSNAIFFGLNRFVWIWVAAYPSLLWFQGRVFGDVF</sequence>
<evidence type="ECO:0000313" key="7">
    <source>
        <dbReference type="EMBL" id="KAJ02384.1"/>
    </source>
</evidence>
<feature type="transmembrane region" description="Helical" evidence="5">
    <location>
        <begin position="159"/>
        <end position="177"/>
    </location>
</feature>
<gene>
    <name evidence="7" type="ORF">PM02_14350</name>
</gene>
<keyword evidence="3 5" id="KW-1133">Transmembrane helix</keyword>
<accession>A0A061SSJ6</accession>
<name>A0A061SSJ6_9RHOB</name>
<evidence type="ECO:0000313" key="8">
    <source>
        <dbReference type="Proteomes" id="UP000027337"/>
    </source>
</evidence>
<evidence type="ECO:0000256" key="1">
    <source>
        <dbReference type="ARBA" id="ARBA00004127"/>
    </source>
</evidence>
<feature type="transmembrane region" description="Helical" evidence="5">
    <location>
        <begin position="36"/>
        <end position="64"/>
    </location>
</feature>
<reference evidence="7 8" key="1">
    <citation type="journal article" date="2014" name="Genome Announc.">
        <title>Draft Genome Sequences of Two Isolates of the Roseobacter Group, Sulfitobacter sp. Strains 3SOLIMAR09 and 1FIGIMAR09, from Harbors of Mallorca Island (Mediterranean Sea).</title>
        <authorList>
            <person name="Mas-Llado M."/>
            <person name="Pina-Villalonga J.M."/>
            <person name="Brunet-Galmes I."/>
            <person name="Nogales B."/>
            <person name="Bosch R."/>
        </authorList>
    </citation>
    <scope>NUCLEOTIDE SEQUENCE [LARGE SCALE GENOMIC DNA]</scope>
    <source>
        <strain evidence="7 8">1FIGIMAR09</strain>
    </source>
</reference>
<dbReference type="RefSeq" id="WP_037909658.1">
    <property type="nucleotide sequence ID" value="NZ_JEMU01000012.1"/>
</dbReference>
<evidence type="ECO:0000256" key="4">
    <source>
        <dbReference type="ARBA" id="ARBA00023136"/>
    </source>
</evidence>